<dbReference type="HAMAP" id="MF_00135">
    <property type="entry name" value="PRAI"/>
    <property type="match status" value="1"/>
</dbReference>
<dbReference type="SUPFAM" id="SSF51366">
    <property type="entry name" value="Ribulose-phoshate binding barrel"/>
    <property type="match status" value="1"/>
</dbReference>
<evidence type="ECO:0000256" key="6">
    <source>
        <dbReference type="ARBA" id="ARBA00023141"/>
    </source>
</evidence>
<dbReference type="Gene3D" id="3.20.20.70">
    <property type="entry name" value="Aldolase class I"/>
    <property type="match status" value="1"/>
</dbReference>
<evidence type="ECO:0000313" key="10">
    <source>
        <dbReference type="Proteomes" id="UP001314263"/>
    </source>
</evidence>
<dbReference type="CDD" id="cd00405">
    <property type="entry name" value="PRAI"/>
    <property type="match status" value="1"/>
</dbReference>
<evidence type="ECO:0000256" key="7">
    <source>
        <dbReference type="ARBA" id="ARBA00023235"/>
    </source>
</evidence>
<comment type="similarity">
    <text evidence="2">Belongs to the TrpF family.</text>
</comment>
<name>A0AAV1HX48_9CHLO</name>
<keyword evidence="6" id="KW-0057">Aromatic amino acid biosynthesis</keyword>
<evidence type="ECO:0000256" key="4">
    <source>
        <dbReference type="ARBA" id="ARBA00022605"/>
    </source>
</evidence>
<proteinExistence type="inferred from homology"/>
<keyword evidence="10" id="KW-1185">Reference proteome</keyword>
<keyword evidence="4" id="KW-0028">Amino-acid biosynthesis</keyword>
<reference evidence="9 10" key="1">
    <citation type="submission" date="2023-10" db="EMBL/GenBank/DDBJ databases">
        <authorList>
            <person name="Maclean D."/>
            <person name="Macfadyen A."/>
        </authorList>
    </citation>
    <scope>NUCLEOTIDE SEQUENCE [LARGE SCALE GENOMIC DNA]</scope>
</reference>
<evidence type="ECO:0000256" key="2">
    <source>
        <dbReference type="ARBA" id="ARBA00007571"/>
    </source>
</evidence>
<keyword evidence="5" id="KW-0822">Tryptophan biosynthesis</keyword>
<comment type="caution">
    <text evidence="9">The sequence shown here is derived from an EMBL/GenBank/DDBJ whole genome shotgun (WGS) entry which is preliminary data.</text>
</comment>
<dbReference type="Pfam" id="PF00697">
    <property type="entry name" value="PRAI"/>
    <property type="match status" value="1"/>
</dbReference>
<protein>
    <recommendedName>
        <fullName evidence="3">phosphoribosylanthranilate isomerase</fullName>
        <ecNumber evidence="3">5.3.1.24</ecNumber>
    </recommendedName>
</protein>
<dbReference type="PANTHER" id="PTHR42894:SF1">
    <property type="entry name" value="N-(5'-PHOSPHORIBOSYL)ANTHRANILATE ISOMERASE"/>
    <property type="match status" value="1"/>
</dbReference>
<dbReference type="InterPro" id="IPR011060">
    <property type="entry name" value="RibuloseP-bd_barrel"/>
</dbReference>
<dbReference type="FunFam" id="3.20.20.70:FF:000075">
    <property type="entry name" value="Tryptophan biosynthesis protein TRP1"/>
    <property type="match status" value="1"/>
</dbReference>
<comment type="pathway">
    <text evidence="1">Amino-acid biosynthesis; L-tryptophan biosynthesis; L-tryptophan from chorismate: step 3/5.</text>
</comment>
<accession>A0AAV1HX48</accession>
<evidence type="ECO:0000256" key="5">
    <source>
        <dbReference type="ARBA" id="ARBA00022822"/>
    </source>
</evidence>
<feature type="domain" description="N-(5'phosphoribosyl) anthranilate isomerase (PRAI)" evidence="8">
    <location>
        <begin position="50"/>
        <end position="258"/>
    </location>
</feature>
<dbReference type="AlphaFoldDB" id="A0AAV1HX48"/>
<dbReference type="EMBL" id="CAUYUE010000003">
    <property type="protein sequence ID" value="CAK0755552.1"/>
    <property type="molecule type" value="Genomic_DNA"/>
</dbReference>
<dbReference type="InterPro" id="IPR044643">
    <property type="entry name" value="TrpF_fam"/>
</dbReference>
<keyword evidence="7" id="KW-0413">Isomerase</keyword>
<organism evidence="9 10">
    <name type="scientific">Coccomyxa viridis</name>
    <dbReference type="NCBI Taxonomy" id="1274662"/>
    <lineage>
        <taxon>Eukaryota</taxon>
        <taxon>Viridiplantae</taxon>
        <taxon>Chlorophyta</taxon>
        <taxon>core chlorophytes</taxon>
        <taxon>Trebouxiophyceae</taxon>
        <taxon>Trebouxiophyceae incertae sedis</taxon>
        <taxon>Coccomyxaceae</taxon>
        <taxon>Coccomyxa</taxon>
    </lineage>
</organism>
<dbReference type="InterPro" id="IPR001240">
    <property type="entry name" value="PRAI_dom"/>
</dbReference>
<sequence>MLRGCGRPSPARNLPNLISRSTRSLCTRSQAGSVSNANRHAHTRRNSTLIKICGVTTPEDAELAAQAGADFIGMIMWPKAERAVSLDTARQIVQIAKQYHAQPAGVFVDEDAGTIAEACSQVGLEIAQLHGDGARSAVWSLPQSLQVIYVINVDAQGILQTPMPAQLAESAGEHLHRSVDWVLLDGMTGGSGETYDWAQVRAPEGVASKGWLLAGGLAPHNVAKAIAALSPTGVDVSSGVTDDSRLRKDPSKVDAFVSAVQSCQQADSDSGRLRAPMV</sequence>
<dbReference type="PANTHER" id="PTHR42894">
    <property type="entry name" value="N-(5'-PHOSPHORIBOSYL)ANTHRANILATE ISOMERASE"/>
    <property type="match status" value="1"/>
</dbReference>
<dbReference type="InterPro" id="IPR013785">
    <property type="entry name" value="Aldolase_TIM"/>
</dbReference>
<evidence type="ECO:0000259" key="8">
    <source>
        <dbReference type="Pfam" id="PF00697"/>
    </source>
</evidence>
<dbReference type="GO" id="GO:0000162">
    <property type="term" value="P:L-tryptophan biosynthetic process"/>
    <property type="evidence" value="ECO:0007669"/>
    <property type="project" value="UniProtKB-KW"/>
</dbReference>
<dbReference type="Proteomes" id="UP001314263">
    <property type="component" value="Unassembled WGS sequence"/>
</dbReference>
<dbReference type="EC" id="5.3.1.24" evidence="3"/>
<dbReference type="GO" id="GO:0004640">
    <property type="term" value="F:phosphoribosylanthranilate isomerase activity"/>
    <property type="evidence" value="ECO:0007669"/>
    <property type="project" value="UniProtKB-EC"/>
</dbReference>
<gene>
    <name evidence="9" type="ORF">CVIRNUC_002383</name>
</gene>
<evidence type="ECO:0000313" key="9">
    <source>
        <dbReference type="EMBL" id="CAK0755552.1"/>
    </source>
</evidence>
<evidence type="ECO:0000256" key="1">
    <source>
        <dbReference type="ARBA" id="ARBA00004664"/>
    </source>
</evidence>
<evidence type="ECO:0000256" key="3">
    <source>
        <dbReference type="ARBA" id="ARBA00012572"/>
    </source>
</evidence>